<evidence type="ECO:0000256" key="5">
    <source>
        <dbReference type="SAM" id="SignalP"/>
    </source>
</evidence>
<keyword evidence="2 3" id="KW-1015">Disulfide bond</keyword>
<proteinExistence type="predicted"/>
<evidence type="ECO:0000256" key="1">
    <source>
        <dbReference type="ARBA" id="ARBA00022729"/>
    </source>
</evidence>
<evidence type="ECO:0000313" key="8">
    <source>
        <dbReference type="RefSeq" id="XP_032833271.1"/>
    </source>
</evidence>
<feature type="compositionally biased region" description="Polar residues" evidence="4">
    <location>
        <begin position="420"/>
        <end position="451"/>
    </location>
</feature>
<accession>A0AAJ7XG69</accession>
<dbReference type="KEGG" id="pmrn:116955993"/>
<feature type="chain" id="PRO_5042461433" evidence="5">
    <location>
        <begin position="23"/>
        <end position="464"/>
    </location>
</feature>
<feature type="compositionally biased region" description="Low complexity" evidence="4">
    <location>
        <begin position="355"/>
        <end position="372"/>
    </location>
</feature>
<feature type="region of interest" description="Disordered" evidence="4">
    <location>
        <begin position="408"/>
        <end position="452"/>
    </location>
</feature>
<dbReference type="InterPro" id="IPR000742">
    <property type="entry name" value="EGF"/>
</dbReference>
<keyword evidence="3" id="KW-0245">EGF-like domain</keyword>
<dbReference type="PANTHER" id="PTHR14002:SF53">
    <property type="entry name" value="UROMODULIN"/>
    <property type="match status" value="1"/>
</dbReference>
<dbReference type="PANTHER" id="PTHR14002">
    <property type="entry name" value="ENDOGLIN/TGF-BETA RECEPTOR TYPE III"/>
    <property type="match status" value="1"/>
</dbReference>
<dbReference type="Gene3D" id="2.10.25.10">
    <property type="entry name" value="Laminin"/>
    <property type="match status" value="1"/>
</dbReference>
<dbReference type="Proteomes" id="UP001318040">
    <property type="component" value="Chromosome 63"/>
</dbReference>
<gene>
    <name evidence="8" type="primary">LOC116955993</name>
</gene>
<feature type="compositionally biased region" description="Low complexity" evidence="4">
    <location>
        <begin position="408"/>
        <end position="418"/>
    </location>
</feature>
<evidence type="ECO:0000256" key="3">
    <source>
        <dbReference type="PROSITE-ProRule" id="PRU00076"/>
    </source>
</evidence>
<keyword evidence="7" id="KW-1185">Reference proteome</keyword>
<comment type="caution">
    <text evidence="3">Lacks conserved residue(s) required for the propagation of feature annotation.</text>
</comment>
<dbReference type="SUPFAM" id="SSF57196">
    <property type="entry name" value="EGF/Laminin"/>
    <property type="match status" value="1"/>
</dbReference>
<dbReference type="AlphaFoldDB" id="A0AAJ7XG69"/>
<dbReference type="PROSITE" id="PS01186">
    <property type="entry name" value="EGF_2"/>
    <property type="match status" value="1"/>
</dbReference>
<dbReference type="Pfam" id="PF00008">
    <property type="entry name" value="EGF"/>
    <property type="match status" value="1"/>
</dbReference>
<dbReference type="PROSITE" id="PS00022">
    <property type="entry name" value="EGF_1"/>
    <property type="match status" value="1"/>
</dbReference>
<dbReference type="Gene3D" id="2.60.40.3210">
    <property type="entry name" value="Zona pellucida, ZP-N domain"/>
    <property type="match status" value="1"/>
</dbReference>
<evidence type="ECO:0000313" key="7">
    <source>
        <dbReference type="Proteomes" id="UP001318040"/>
    </source>
</evidence>
<feature type="signal peptide" evidence="5">
    <location>
        <begin position="1"/>
        <end position="22"/>
    </location>
</feature>
<evidence type="ECO:0000259" key="6">
    <source>
        <dbReference type="PROSITE" id="PS50026"/>
    </source>
</evidence>
<dbReference type="SMART" id="SM00181">
    <property type="entry name" value="EGF"/>
    <property type="match status" value="1"/>
</dbReference>
<reference evidence="8" key="1">
    <citation type="submission" date="2025-08" db="UniProtKB">
        <authorList>
            <consortium name="RefSeq"/>
        </authorList>
    </citation>
    <scope>IDENTIFICATION</scope>
    <source>
        <tissue evidence="8">Sperm</tissue>
    </source>
</reference>
<sequence length="464" mass="49472">MAAHVAVMMMLMLLLLPGFVSTRVPGSRIGSSVAPPAPSYELLEEHSGSVTVDHPPPPLLLLRASHNPAGPHRGHARRLAGMSRQPGGERLGEEHDAPSSRLPCKSPRRLGIVCRFPICPSSFVTRRCRRPSGRTKGHQWPAGPCDEEVNAADCAGAPCRNDGLCHETADGNWRCECRHGFAGELCTELGASLQCERGHMRVTVPAALLAWRGWDAAALRLVSGRCRAGSARGGTRDALALRRRQLGAVRTRVQHNDSHVWFSNAVLVEQEEGGDAAAILNFTCVYGLETLAQLPFAVVPTLHTLTVRGEPGSFHVTMRAFVNASFDEGELYRDGDTVMAGECRSPSPRSPALPPRSLLSSPSPLSPSARSPLARRDTERCGGLGARACCQASACTWSCVWPPPLAAPSTSSAGTAGPRRSTTQTRDLGTRSSSMAAPTSRRWCSTASTGTARRCASACWPSAS</sequence>
<organism evidence="7 8">
    <name type="scientific">Petromyzon marinus</name>
    <name type="common">Sea lamprey</name>
    <dbReference type="NCBI Taxonomy" id="7757"/>
    <lineage>
        <taxon>Eukaryota</taxon>
        <taxon>Metazoa</taxon>
        <taxon>Chordata</taxon>
        <taxon>Craniata</taxon>
        <taxon>Vertebrata</taxon>
        <taxon>Cyclostomata</taxon>
        <taxon>Hyperoartia</taxon>
        <taxon>Petromyzontiformes</taxon>
        <taxon>Petromyzontidae</taxon>
        <taxon>Petromyzon</taxon>
    </lineage>
</organism>
<feature type="domain" description="EGF-like" evidence="6">
    <location>
        <begin position="150"/>
        <end position="187"/>
    </location>
</feature>
<evidence type="ECO:0000256" key="4">
    <source>
        <dbReference type="SAM" id="MobiDB-lite"/>
    </source>
</evidence>
<dbReference type="PROSITE" id="PS50026">
    <property type="entry name" value="EGF_3"/>
    <property type="match status" value="1"/>
</dbReference>
<feature type="disulfide bond" evidence="3">
    <location>
        <begin position="177"/>
        <end position="186"/>
    </location>
</feature>
<feature type="region of interest" description="Disordered" evidence="4">
    <location>
        <begin position="338"/>
        <end position="375"/>
    </location>
</feature>
<keyword evidence="1 5" id="KW-0732">Signal</keyword>
<evidence type="ECO:0000256" key="2">
    <source>
        <dbReference type="ARBA" id="ARBA00023157"/>
    </source>
</evidence>
<protein>
    <submittedName>
        <fullName evidence="8">Uncharacterized protein LOC116955993</fullName>
    </submittedName>
</protein>
<feature type="region of interest" description="Disordered" evidence="4">
    <location>
        <begin position="69"/>
        <end position="102"/>
    </location>
</feature>
<name>A0AAJ7XG69_PETMA</name>
<dbReference type="RefSeq" id="XP_032833271.1">
    <property type="nucleotide sequence ID" value="XM_032977380.1"/>
</dbReference>